<comment type="caution">
    <text evidence="1">The sequence shown here is derived from an EMBL/GenBank/DDBJ whole genome shotgun (WGS) entry which is preliminary data.</text>
</comment>
<gene>
    <name evidence="1" type="ORF">LCGC14_2466190</name>
</gene>
<sequence>MSRDSKLTVAQEIVARTFIEDANRTELKLDSAWVMVLYEAMGYKVAPNGALVHKDTVLSIPYNTEAKDYWEDVYEADGKTFARTEVDADTSASESAEGN</sequence>
<reference evidence="1" key="1">
    <citation type="journal article" date="2015" name="Nature">
        <title>Complex archaea that bridge the gap between prokaryotes and eukaryotes.</title>
        <authorList>
            <person name="Spang A."/>
            <person name="Saw J.H."/>
            <person name="Jorgensen S.L."/>
            <person name="Zaremba-Niedzwiedzka K."/>
            <person name="Martijn J."/>
            <person name="Lind A.E."/>
            <person name="van Eijk R."/>
            <person name="Schleper C."/>
            <person name="Guy L."/>
            <person name="Ettema T.J."/>
        </authorList>
    </citation>
    <scope>NUCLEOTIDE SEQUENCE</scope>
</reference>
<protein>
    <submittedName>
        <fullName evidence="1">Uncharacterized protein</fullName>
    </submittedName>
</protein>
<dbReference type="AlphaFoldDB" id="A0A0F9E5P4"/>
<dbReference type="EMBL" id="LAZR01038511">
    <property type="protein sequence ID" value="KKL19368.1"/>
    <property type="molecule type" value="Genomic_DNA"/>
</dbReference>
<evidence type="ECO:0000313" key="1">
    <source>
        <dbReference type="EMBL" id="KKL19368.1"/>
    </source>
</evidence>
<organism evidence="1">
    <name type="scientific">marine sediment metagenome</name>
    <dbReference type="NCBI Taxonomy" id="412755"/>
    <lineage>
        <taxon>unclassified sequences</taxon>
        <taxon>metagenomes</taxon>
        <taxon>ecological metagenomes</taxon>
    </lineage>
</organism>
<proteinExistence type="predicted"/>
<accession>A0A0F9E5P4</accession>
<name>A0A0F9E5P4_9ZZZZ</name>